<dbReference type="EMBL" id="MU865961">
    <property type="protein sequence ID" value="KAK4445840.1"/>
    <property type="molecule type" value="Genomic_DNA"/>
</dbReference>
<reference evidence="1" key="2">
    <citation type="submission" date="2023-05" db="EMBL/GenBank/DDBJ databases">
        <authorList>
            <consortium name="Lawrence Berkeley National Laboratory"/>
            <person name="Steindorff A."/>
            <person name="Hensen N."/>
            <person name="Bonometti L."/>
            <person name="Westerberg I."/>
            <person name="Brannstrom I.O."/>
            <person name="Guillou S."/>
            <person name="Cros-Aarteil S."/>
            <person name="Calhoun S."/>
            <person name="Haridas S."/>
            <person name="Kuo A."/>
            <person name="Mondo S."/>
            <person name="Pangilinan J."/>
            <person name="Riley R."/>
            <person name="Labutti K."/>
            <person name="Andreopoulos B."/>
            <person name="Lipzen A."/>
            <person name="Chen C."/>
            <person name="Yanf M."/>
            <person name="Daum C."/>
            <person name="Ng V."/>
            <person name="Clum A."/>
            <person name="Ohm R."/>
            <person name="Martin F."/>
            <person name="Silar P."/>
            <person name="Natvig D."/>
            <person name="Lalanne C."/>
            <person name="Gautier V."/>
            <person name="Ament-Velasquez S.L."/>
            <person name="Kruys A."/>
            <person name="Hutchinson M.I."/>
            <person name="Powell A.J."/>
            <person name="Barry K."/>
            <person name="Miller A.N."/>
            <person name="Grigoriev I.V."/>
            <person name="Debuchy R."/>
            <person name="Gladieux P."/>
            <person name="Thoren M.H."/>
            <person name="Johannesson H."/>
        </authorList>
    </citation>
    <scope>NUCLEOTIDE SEQUENCE</scope>
    <source>
        <strain evidence="1">PSN243</strain>
    </source>
</reference>
<evidence type="ECO:0000313" key="1">
    <source>
        <dbReference type="EMBL" id="KAK4445840.1"/>
    </source>
</evidence>
<reference evidence="1" key="1">
    <citation type="journal article" date="2023" name="Mol. Phylogenet. Evol.">
        <title>Genome-scale phylogeny and comparative genomics of the fungal order Sordariales.</title>
        <authorList>
            <person name="Hensen N."/>
            <person name="Bonometti L."/>
            <person name="Westerberg I."/>
            <person name="Brannstrom I.O."/>
            <person name="Guillou S."/>
            <person name="Cros-Aarteil S."/>
            <person name="Calhoun S."/>
            <person name="Haridas S."/>
            <person name="Kuo A."/>
            <person name="Mondo S."/>
            <person name="Pangilinan J."/>
            <person name="Riley R."/>
            <person name="LaButti K."/>
            <person name="Andreopoulos B."/>
            <person name="Lipzen A."/>
            <person name="Chen C."/>
            <person name="Yan M."/>
            <person name="Daum C."/>
            <person name="Ng V."/>
            <person name="Clum A."/>
            <person name="Steindorff A."/>
            <person name="Ohm R.A."/>
            <person name="Martin F."/>
            <person name="Silar P."/>
            <person name="Natvig D.O."/>
            <person name="Lalanne C."/>
            <person name="Gautier V."/>
            <person name="Ament-Velasquez S.L."/>
            <person name="Kruys A."/>
            <person name="Hutchinson M.I."/>
            <person name="Powell A.J."/>
            <person name="Barry K."/>
            <person name="Miller A.N."/>
            <person name="Grigoriev I.V."/>
            <person name="Debuchy R."/>
            <person name="Gladieux P."/>
            <person name="Hiltunen Thoren M."/>
            <person name="Johannesson H."/>
        </authorList>
    </citation>
    <scope>NUCLEOTIDE SEQUENCE</scope>
    <source>
        <strain evidence="1">PSN243</strain>
    </source>
</reference>
<dbReference type="Proteomes" id="UP001321760">
    <property type="component" value="Unassembled WGS sequence"/>
</dbReference>
<gene>
    <name evidence="1" type="ORF">QBC34DRAFT_441261</name>
</gene>
<dbReference type="AlphaFoldDB" id="A0AAV9GBL8"/>
<comment type="caution">
    <text evidence="1">The sequence shown here is derived from an EMBL/GenBank/DDBJ whole genome shotgun (WGS) entry which is preliminary data.</text>
</comment>
<name>A0AAV9GBL8_9PEZI</name>
<accession>A0AAV9GBL8</accession>
<evidence type="ECO:0000313" key="2">
    <source>
        <dbReference type="Proteomes" id="UP001321760"/>
    </source>
</evidence>
<proteinExistence type="predicted"/>
<sequence>MRLQSDRIRSRLTEDIECFDQCNRKRFCMAETFLATHNMLEVPTTTQSLNDNDVAKTNCIFLESTNAMLRFLKFMEKETGLCSGGDIWLNNKIAFSRHLVQDPPRSPIPSRRGGERAGMAFRLKY</sequence>
<keyword evidence="2" id="KW-1185">Reference proteome</keyword>
<protein>
    <submittedName>
        <fullName evidence="1">Uncharacterized protein</fullName>
    </submittedName>
</protein>
<organism evidence="1 2">
    <name type="scientific">Podospora aff. communis PSN243</name>
    <dbReference type="NCBI Taxonomy" id="3040156"/>
    <lineage>
        <taxon>Eukaryota</taxon>
        <taxon>Fungi</taxon>
        <taxon>Dikarya</taxon>
        <taxon>Ascomycota</taxon>
        <taxon>Pezizomycotina</taxon>
        <taxon>Sordariomycetes</taxon>
        <taxon>Sordariomycetidae</taxon>
        <taxon>Sordariales</taxon>
        <taxon>Podosporaceae</taxon>
        <taxon>Podospora</taxon>
    </lineage>
</organism>
<feature type="non-terminal residue" evidence="1">
    <location>
        <position position="125"/>
    </location>
</feature>